<keyword evidence="3" id="KW-1185">Reference proteome</keyword>
<gene>
    <name evidence="2" type="ORF">ACFFIX_04425</name>
</gene>
<accession>A0ABV6GAH9</accession>
<reference evidence="2 3" key="1">
    <citation type="submission" date="2024-09" db="EMBL/GenBank/DDBJ databases">
        <authorList>
            <person name="Sun Q."/>
            <person name="Mori K."/>
        </authorList>
    </citation>
    <scope>NUCLEOTIDE SEQUENCE [LARGE SCALE GENOMIC DNA]</scope>
    <source>
        <strain evidence="2 3">CCM 7228</strain>
    </source>
</reference>
<sequence length="130" mass="15039">MKWYYLFVTVLLICAGCGMNNAEERKTNEDDQGLVQTGQDNLKSNDEILLESRREVDFDQPNNHLNPTEAEQLVKNKLGISDHKETVVQYDHMEKTHFVIHVYKIGDDDGKSEGWYSVDPMSKEVTEFKN</sequence>
<keyword evidence="1" id="KW-0732">Signal</keyword>
<comment type="caution">
    <text evidence="2">The sequence shown here is derived from an EMBL/GenBank/DDBJ whole genome shotgun (WGS) entry which is preliminary data.</text>
</comment>
<evidence type="ECO:0000313" key="3">
    <source>
        <dbReference type="Proteomes" id="UP001589854"/>
    </source>
</evidence>
<proteinExistence type="predicted"/>
<dbReference type="RefSeq" id="WP_378930923.1">
    <property type="nucleotide sequence ID" value="NZ_JBHLVO010000002.1"/>
</dbReference>
<dbReference type="Proteomes" id="UP001589854">
    <property type="component" value="Unassembled WGS sequence"/>
</dbReference>
<evidence type="ECO:0000313" key="2">
    <source>
        <dbReference type="EMBL" id="MFC0270695.1"/>
    </source>
</evidence>
<feature type="chain" id="PRO_5045376336" description="PepSY domain-containing protein" evidence="1">
    <location>
        <begin position="23"/>
        <end position="130"/>
    </location>
</feature>
<evidence type="ECO:0008006" key="4">
    <source>
        <dbReference type="Google" id="ProtNLM"/>
    </source>
</evidence>
<evidence type="ECO:0000256" key="1">
    <source>
        <dbReference type="SAM" id="SignalP"/>
    </source>
</evidence>
<feature type="signal peptide" evidence="1">
    <location>
        <begin position="1"/>
        <end position="22"/>
    </location>
</feature>
<dbReference type="EMBL" id="JBHLVO010000002">
    <property type="protein sequence ID" value="MFC0270695.1"/>
    <property type="molecule type" value="Genomic_DNA"/>
</dbReference>
<protein>
    <recommendedName>
        <fullName evidence="4">PepSY domain-containing protein</fullName>
    </recommendedName>
</protein>
<name>A0ABV6GAH9_9BACI</name>
<organism evidence="2 3">
    <name type="scientific">Metabacillus herbersteinensis</name>
    <dbReference type="NCBI Taxonomy" id="283816"/>
    <lineage>
        <taxon>Bacteria</taxon>
        <taxon>Bacillati</taxon>
        <taxon>Bacillota</taxon>
        <taxon>Bacilli</taxon>
        <taxon>Bacillales</taxon>
        <taxon>Bacillaceae</taxon>
        <taxon>Metabacillus</taxon>
    </lineage>
</organism>